<dbReference type="GeneID" id="93298983"/>
<dbReference type="Proteomes" id="UP000095003">
    <property type="component" value="Unassembled WGS sequence"/>
</dbReference>
<protein>
    <submittedName>
        <fullName evidence="1">Uncharacterized protein</fullName>
    </submittedName>
</protein>
<name>A0A1E3AVD2_9FIRM</name>
<dbReference type="AlphaFoldDB" id="A0A1E3AVD2"/>
<accession>A0A1E3AVD2</accession>
<dbReference type="RefSeq" id="WP_009255885.1">
    <property type="nucleotide sequence ID" value="NZ_CABMHK010000162.1"/>
</dbReference>
<dbReference type="EMBL" id="MCGI01000001">
    <property type="protein sequence ID" value="ODM12683.1"/>
    <property type="molecule type" value="Genomic_DNA"/>
</dbReference>
<proteinExistence type="predicted"/>
<evidence type="ECO:0000313" key="2">
    <source>
        <dbReference type="Proteomes" id="UP000095003"/>
    </source>
</evidence>
<gene>
    <name evidence="1" type="ORF">BEH84_00398</name>
</gene>
<comment type="caution">
    <text evidence="1">The sequence shown here is derived from an EMBL/GenBank/DDBJ whole genome shotgun (WGS) entry which is preliminary data.</text>
</comment>
<evidence type="ECO:0000313" key="1">
    <source>
        <dbReference type="EMBL" id="ODM12683.1"/>
    </source>
</evidence>
<sequence>MTDEKLKYFFSIYKEMAAQLEIWQKSAGYKGETDMPVELQIMAKRLDIMNICLKTLNKGELFLFTSHVINHNTWDETSKQIEEKWGNWNSRSERTLKRIQRGALLKMVDLINKAGADKIFE</sequence>
<organism evidence="1 2">
    <name type="scientific">Eisenbergiella tayi</name>
    <dbReference type="NCBI Taxonomy" id="1432052"/>
    <lineage>
        <taxon>Bacteria</taxon>
        <taxon>Bacillati</taxon>
        <taxon>Bacillota</taxon>
        <taxon>Clostridia</taxon>
        <taxon>Lachnospirales</taxon>
        <taxon>Lachnospiraceae</taxon>
        <taxon>Eisenbergiella</taxon>
    </lineage>
</organism>
<reference evidence="1 2" key="1">
    <citation type="submission" date="2016-07" db="EMBL/GenBank/DDBJ databases">
        <title>Characterization of isolates of Eisenbergiella tayi derived from blood cultures, using whole genome sequencing.</title>
        <authorList>
            <person name="Burdz T."/>
            <person name="Wiebe D."/>
            <person name="Huynh C."/>
            <person name="Bernard K."/>
        </authorList>
    </citation>
    <scope>NUCLEOTIDE SEQUENCE [LARGE SCALE GENOMIC DNA]</scope>
    <source>
        <strain evidence="1 2">NML 120489</strain>
    </source>
</reference>